<gene>
    <name evidence="2" type="ORF">CONPUDRAFT_127368</name>
</gene>
<dbReference type="OMA" id="PWRFTEK"/>
<dbReference type="InterPro" id="IPR004045">
    <property type="entry name" value="Glutathione_S-Trfase_N"/>
</dbReference>
<keyword evidence="3" id="KW-1185">Reference proteome</keyword>
<dbReference type="InterPro" id="IPR036249">
    <property type="entry name" value="Thioredoxin-like_sf"/>
</dbReference>
<dbReference type="CDD" id="cd03038">
    <property type="entry name" value="GST_N_etherase_LigE"/>
    <property type="match status" value="1"/>
</dbReference>
<reference evidence="3" key="1">
    <citation type="journal article" date="2012" name="Science">
        <title>The Paleozoic origin of enzymatic lignin decomposition reconstructed from 31 fungal genomes.</title>
        <authorList>
            <person name="Floudas D."/>
            <person name="Binder M."/>
            <person name="Riley R."/>
            <person name="Barry K."/>
            <person name="Blanchette R.A."/>
            <person name="Henrissat B."/>
            <person name="Martinez A.T."/>
            <person name="Otillar R."/>
            <person name="Spatafora J.W."/>
            <person name="Yadav J.S."/>
            <person name="Aerts A."/>
            <person name="Benoit I."/>
            <person name="Boyd A."/>
            <person name="Carlson A."/>
            <person name="Copeland A."/>
            <person name="Coutinho P.M."/>
            <person name="de Vries R.P."/>
            <person name="Ferreira P."/>
            <person name="Findley K."/>
            <person name="Foster B."/>
            <person name="Gaskell J."/>
            <person name="Glotzer D."/>
            <person name="Gorecki P."/>
            <person name="Heitman J."/>
            <person name="Hesse C."/>
            <person name="Hori C."/>
            <person name="Igarashi K."/>
            <person name="Jurgens J.A."/>
            <person name="Kallen N."/>
            <person name="Kersten P."/>
            <person name="Kohler A."/>
            <person name="Kuees U."/>
            <person name="Kumar T.K.A."/>
            <person name="Kuo A."/>
            <person name="LaButti K."/>
            <person name="Larrondo L.F."/>
            <person name="Lindquist E."/>
            <person name="Ling A."/>
            <person name="Lombard V."/>
            <person name="Lucas S."/>
            <person name="Lundell T."/>
            <person name="Martin R."/>
            <person name="McLaughlin D.J."/>
            <person name="Morgenstern I."/>
            <person name="Morin E."/>
            <person name="Murat C."/>
            <person name="Nagy L.G."/>
            <person name="Nolan M."/>
            <person name="Ohm R.A."/>
            <person name="Patyshakuliyeva A."/>
            <person name="Rokas A."/>
            <person name="Ruiz-Duenas F.J."/>
            <person name="Sabat G."/>
            <person name="Salamov A."/>
            <person name="Samejima M."/>
            <person name="Schmutz J."/>
            <person name="Slot J.C."/>
            <person name="St John F."/>
            <person name="Stenlid J."/>
            <person name="Sun H."/>
            <person name="Sun S."/>
            <person name="Syed K."/>
            <person name="Tsang A."/>
            <person name="Wiebenga A."/>
            <person name="Young D."/>
            <person name="Pisabarro A."/>
            <person name="Eastwood D.C."/>
            <person name="Martin F."/>
            <person name="Cullen D."/>
            <person name="Grigoriev I.V."/>
            <person name="Hibbett D.S."/>
        </authorList>
    </citation>
    <scope>NUCLEOTIDE SEQUENCE [LARGE SCALE GENOMIC DNA]</scope>
    <source>
        <strain evidence="3">RWD-64-598 SS2</strain>
    </source>
</reference>
<dbReference type="RefSeq" id="XP_007770985.1">
    <property type="nucleotide sequence ID" value="XM_007772795.1"/>
</dbReference>
<dbReference type="GeneID" id="19200059"/>
<dbReference type="KEGG" id="cput:CONPUDRAFT_127368"/>
<dbReference type="Pfam" id="PF22041">
    <property type="entry name" value="GST_C_7"/>
    <property type="match status" value="1"/>
</dbReference>
<sequence length="249" mass="27208">MAPIIFYDIPSTLPINAWSPNCWKTRYALNIKGVPYTTEWVEYPDIEALALQIGAAPTGTKDDGSPSYTLPIINDPNTGKVVSDSFLIAEYLDETYSGGNFNTLFPSNSKPLVEAFEGGLVGALSPALPLLLSISAPVLNPSSKEYFRRTREAKFGKKLEEFSALGAPRTADWAKAEEGFAQVAGWLAKNGNGPYVLGDTVSYADGVLGAWLIWAKIVTPGQGVKDLSTWQDGRWDKYLKDLEPFSQVY</sequence>
<comment type="caution">
    <text evidence="2">The sequence shown here is derived from an EMBL/GenBank/DDBJ whole genome shotgun (WGS) entry which is preliminary data.</text>
</comment>
<proteinExistence type="predicted"/>
<dbReference type="Proteomes" id="UP000053558">
    <property type="component" value="Unassembled WGS sequence"/>
</dbReference>
<dbReference type="InterPro" id="IPR054416">
    <property type="entry name" value="GST_UstS-like_C"/>
</dbReference>
<dbReference type="Pfam" id="PF13409">
    <property type="entry name" value="GST_N_2"/>
    <property type="match status" value="1"/>
</dbReference>
<dbReference type="OrthoDB" id="4951845at2759"/>
<evidence type="ECO:0000259" key="1">
    <source>
        <dbReference type="PROSITE" id="PS50404"/>
    </source>
</evidence>
<accession>A0A5M3MK61</accession>
<feature type="domain" description="GST N-terminal" evidence="1">
    <location>
        <begin position="9"/>
        <end position="100"/>
    </location>
</feature>
<organism evidence="2 3">
    <name type="scientific">Coniophora puteana (strain RWD-64-598)</name>
    <name type="common">Brown rot fungus</name>
    <dbReference type="NCBI Taxonomy" id="741705"/>
    <lineage>
        <taxon>Eukaryota</taxon>
        <taxon>Fungi</taxon>
        <taxon>Dikarya</taxon>
        <taxon>Basidiomycota</taxon>
        <taxon>Agaricomycotina</taxon>
        <taxon>Agaricomycetes</taxon>
        <taxon>Agaricomycetidae</taxon>
        <taxon>Boletales</taxon>
        <taxon>Coniophorineae</taxon>
        <taxon>Coniophoraceae</taxon>
        <taxon>Coniophora</taxon>
    </lineage>
</organism>
<dbReference type="Gene3D" id="1.20.1050.10">
    <property type="match status" value="1"/>
</dbReference>
<dbReference type="PROSITE" id="PS50404">
    <property type="entry name" value="GST_NTER"/>
    <property type="match status" value="1"/>
</dbReference>
<name>A0A5M3MK61_CONPW</name>
<dbReference type="SUPFAM" id="SSF47616">
    <property type="entry name" value="GST C-terminal domain-like"/>
    <property type="match status" value="1"/>
</dbReference>
<dbReference type="SUPFAM" id="SSF52833">
    <property type="entry name" value="Thioredoxin-like"/>
    <property type="match status" value="1"/>
</dbReference>
<dbReference type="AlphaFoldDB" id="A0A5M3MK61"/>
<dbReference type="Gene3D" id="3.40.30.10">
    <property type="entry name" value="Glutaredoxin"/>
    <property type="match status" value="1"/>
</dbReference>
<evidence type="ECO:0000313" key="3">
    <source>
        <dbReference type="Proteomes" id="UP000053558"/>
    </source>
</evidence>
<dbReference type="EMBL" id="JH711581">
    <property type="protein sequence ID" value="EIW79330.1"/>
    <property type="molecule type" value="Genomic_DNA"/>
</dbReference>
<dbReference type="InterPro" id="IPR036282">
    <property type="entry name" value="Glutathione-S-Trfase_C_sf"/>
</dbReference>
<protein>
    <recommendedName>
        <fullName evidence="1">GST N-terminal domain-containing protein</fullName>
    </recommendedName>
</protein>
<evidence type="ECO:0000313" key="2">
    <source>
        <dbReference type="EMBL" id="EIW79330.1"/>
    </source>
</evidence>